<evidence type="ECO:0000256" key="8">
    <source>
        <dbReference type="ARBA" id="ARBA00022737"/>
    </source>
</evidence>
<evidence type="ECO:0000256" key="4">
    <source>
        <dbReference type="ARBA" id="ARBA00016090"/>
    </source>
</evidence>
<evidence type="ECO:0000256" key="5">
    <source>
        <dbReference type="ARBA" id="ARBA00022490"/>
    </source>
</evidence>
<dbReference type="SUPFAM" id="SSF53697">
    <property type="entry name" value="SIS domain"/>
    <property type="match status" value="1"/>
</dbReference>
<comment type="function">
    <text evidence="10 11">Catalyzes the first step in hexosamine metabolism, converting fructose-6P into glucosamine-6P using glutamine as a nitrogen source.</text>
</comment>
<comment type="catalytic activity">
    <reaction evidence="1 11">
        <text>D-fructose 6-phosphate + L-glutamine = D-glucosamine 6-phosphate + L-glutamate</text>
        <dbReference type="Rhea" id="RHEA:13237"/>
        <dbReference type="ChEBI" id="CHEBI:29985"/>
        <dbReference type="ChEBI" id="CHEBI:58359"/>
        <dbReference type="ChEBI" id="CHEBI:58725"/>
        <dbReference type="ChEBI" id="CHEBI:61527"/>
        <dbReference type="EC" id="2.6.1.16"/>
    </reaction>
</comment>
<dbReference type="NCBIfam" id="TIGR01135">
    <property type="entry name" value="glmS"/>
    <property type="match status" value="1"/>
</dbReference>
<gene>
    <name evidence="11" type="primary">glmS</name>
    <name evidence="14" type="ORF">SAMN05192554_12068</name>
</gene>
<dbReference type="Pfam" id="PF01380">
    <property type="entry name" value="SIS"/>
    <property type="match status" value="2"/>
</dbReference>
<feature type="domain" description="Glutamine amidotransferase type-2" evidence="12">
    <location>
        <begin position="2"/>
        <end position="218"/>
    </location>
</feature>
<keyword evidence="7 11" id="KW-0808">Transferase</keyword>
<evidence type="ECO:0000256" key="2">
    <source>
        <dbReference type="ARBA" id="ARBA00004496"/>
    </source>
</evidence>
<accession>A0A1G9ZI21</accession>
<evidence type="ECO:0000256" key="9">
    <source>
        <dbReference type="ARBA" id="ARBA00022962"/>
    </source>
</evidence>
<dbReference type="FunFam" id="3.40.50.10490:FF:000001">
    <property type="entry name" value="Glutamine--fructose-6-phosphate aminotransferase [isomerizing]"/>
    <property type="match status" value="1"/>
</dbReference>
<dbReference type="CDD" id="cd05009">
    <property type="entry name" value="SIS_GlmS_GlmD_2"/>
    <property type="match status" value="1"/>
</dbReference>
<dbReference type="InterPro" id="IPR047084">
    <property type="entry name" value="GFAT_N"/>
</dbReference>
<evidence type="ECO:0000313" key="15">
    <source>
        <dbReference type="Proteomes" id="UP000199370"/>
    </source>
</evidence>
<name>A0A1G9ZI21_9EURY</name>
<keyword evidence="8" id="KW-0677">Repeat</keyword>
<dbReference type="Gene3D" id="3.60.20.10">
    <property type="entry name" value="Glutamine Phosphoribosylpyrophosphate, subunit 1, domain 1"/>
    <property type="match status" value="1"/>
</dbReference>
<protein>
    <recommendedName>
        <fullName evidence="4 11">Glutamine--fructose-6-phosphate aminotransferase [isomerizing]</fullName>
        <ecNumber evidence="3 11">2.6.1.16</ecNumber>
    </recommendedName>
    <alternativeName>
        <fullName evidence="11">D-fructose-6-phosphate amidotransferase</fullName>
    </alternativeName>
    <alternativeName>
        <fullName evidence="11">GFAT</fullName>
    </alternativeName>
    <alternativeName>
        <fullName evidence="11">Glucosamine-6-phosphate synthase</fullName>
    </alternativeName>
    <alternativeName>
        <fullName evidence="11">Hexosephosphate aminotransferase</fullName>
    </alternativeName>
    <alternativeName>
        <fullName evidence="11">L-glutamine--D-fructose-6-phosphate amidotransferase</fullName>
    </alternativeName>
</protein>
<dbReference type="CDD" id="cd00714">
    <property type="entry name" value="GFAT"/>
    <property type="match status" value="1"/>
</dbReference>
<dbReference type="PANTHER" id="PTHR10937:SF0">
    <property type="entry name" value="GLUTAMINE--FRUCTOSE-6-PHOSPHATE TRANSAMINASE (ISOMERIZING)"/>
    <property type="match status" value="1"/>
</dbReference>
<evidence type="ECO:0000256" key="10">
    <source>
        <dbReference type="ARBA" id="ARBA00055466"/>
    </source>
</evidence>
<dbReference type="InterPro" id="IPR035466">
    <property type="entry name" value="GlmS/AgaS_SIS"/>
</dbReference>
<dbReference type="GO" id="GO:0006002">
    <property type="term" value="P:fructose 6-phosphate metabolic process"/>
    <property type="evidence" value="ECO:0007669"/>
    <property type="project" value="TreeGrafter"/>
</dbReference>
<dbReference type="EMBL" id="FNIA01000020">
    <property type="protein sequence ID" value="SDN21122.1"/>
    <property type="molecule type" value="Genomic_DNA"/>
</dbReference>
<organism evidence="14 15">
    <name type="scientific">Haloarchaeobius iranensis</name>
    <dbReference type="NCBI Taxonomy" id="996166"/>
    <lineage>
        <taxon>Archaea</taxon>
        <taxon>Methanobacteriati</taxon>
        <taxon>Methanobacteriota</taxon>
        <taxon>Stenosarchaea group</taxon>
        <taxon>Halobacteria</taxon>
        <taxon>Halobacteriales</taxon>
        <taxon>Halorubellaceae</taxon>
        <taxon>Haloarchaeobius</taxon>
    </lineage>
</organism>
<dbReference type="EC" id="2.6.1.16" evidence="3 11"/>
<evidence type="ECO:0000256" key="6">
    <source>
        <dbReference type="ARBA" id="ARBA00022576"/>
    </source>
</evidence>
<dbReference type="Gene3D" id="3.40.50.10490">
    <property type="entry name" value="Glucose-6-phosphate isomerase like protein, domain 1"/>
    <property type="match status" value="2"/>
</dbReference>
<comment type="subunit">
    <text evidence="11">Homodimer.</text>
</comment>
<evidence type="ECO:0000259" key="13">
    <source>
        <dbReference type="PROSITE" id="PS51464"/>
    </source>
</evidence>
<dbReference type="InterPro" id="IPR017932">
    <property type="entry name" value="GATase_2_dom"/>
</dbReference>
<feature type="active site" description="For Fru-6P isomerization activity" evidence="11">
    <location>
        <position position="591"/>
    </location>
</feature>
<dbReference type="FunFam" id="3.60.20.10:FF:000006">
    <property type="entry name" value="Glutamine--fructose-6-phosphate aminotransferase [isomerizing]"/>
    <property type="match status" value="1"/>
</dbReference>
<dbReference type="InterPro" id="IPR046348">
    <property type="entry name" value="SIS_dom_sf"/>
</dbReference>
<feature type="active site" description="Nucleophile; for GATase activity" evidence="11">
    <location>
        <position position="2"/>
    </location>
</feature>
<feature type="domain" description="SIS" evidence="13">
    <location>
        <begin position="278"/>
        <end position="421"/>
    </location>
</feature>
<evidence type="ECO:0000313" key="14">
    <source>
        <dbReference type="EMBL" id="SDN21122.1"/>
    </source>
</evidence>
<evidence type="ECO:0000259" key="12">
    <source>
        <dbReference type="PROSITE" id="PS51278"/>
    </source>
</evidence>
<dbReference type="HAMAP" id="MF_00164">
    <property type="entry name" value="GlmS"/>
    <property type="match status" value="1"/>
</dbReference>
<dbReference type="GO" id="GO:0005737">
    <property type="term" value="C:cytoplasm"/>
    <property type="evidence" value="ECO:0007669"/>
    <property type="project" value="UniProtKB-SubCell"/>
</dbReference>
<reference evidence="14 15" key="1">
    <citation type="submission" date="2016-10" db="EMBL/GenBank/DDBJ databases">
        <authorList>
            <person name="de Groot N.N."/>
        </authorList>
    </citation>
    <scope>NUCLEOTIDE SEQUENCE [LARGE SCALE GENOMIC DNA]</scope>
    <source>
        <strain evidence="15">EB21,IBRC-M 10013,KCTC 4048</strain>
    </source>
</reference>
<dbReference type="NCBIfam" id="NF001484">
    <property type="entry name" value="PRK00331.1"/>
    <property type="match status" value="1"/>
</dbReference>
<comment type="subcellular location">
    <subcellularLocation>
        <location evidence="2 11">Cytoplasm</location>
    </subcellularLocation>
</comment>
<keyword evidence="9" id="KW-0315">Glutamine amidotransferase</keyword>
<dbReference type="RefSeq" id="WP_089735338.1">
    <property type="nucleotide sequence ID" value="NZ_FNIA01000020.1"/>
</dbReference>
<proteinExistence type="inferred from homology"/>
<evidence type="ECO:0000256" key="11">
    <source>
        <dbReference type="HAMAP-Rule" id="MF_00164"/>
    </source>
</evidence>
<keyword evidence="6 11" id="KW-0032">Aminotransferase</keyword>
<evidence type="ECO:0000256" key="1">
    <source>
        <dbReference type="ARBA" id="ARBA00001031"/>
    </source>
</evidence>
<dbReference type="SUPFAM" id="SSF56235">
    <property type="entry name" value="N-terminal nucleophile aminohydrolases (Ntn hydrolases)"/>
    <property type="match status" value="1"/>
</dbReference>
<dbReference type="GO" id="GO:0006047">
    <property type="term" value="P:UDP-N-acetylglucosamine metabolic process"/>
    <property type="evidence" value="ECO:0007669"/>
    <property type="project" value="TreeGrafter"/>
</dbReference>
<dbReference type="PANTHER" id="PTHR10937">
    <property type="entry name" value="GLUCOSAMINE--FRUCTOSE-6-PHOSPHATE AMINOTRANSFERASE, ISOMERIZING"/>
    <property type="match status" value="1"/>
</dbReference>
<dbReference type="GO" id="GO:0004360">
    <property type="term" value="F:glutamine-fructose-6-phosphate transaminase (isomerizing) activity"/>
    <property type="evidence" value="ECO:0007669"/>
    <property type="project" value="UniProtKB-UniRule"/>
</dbReference>
<keyword evidence="5 11" id="KW-0963">Cytoplasm</keyword>
<dbReference type="InterPro" id="IPR035490">
    <property type="entry name" value="GlmS/FrlB_SIS"/>
</dbReference>
<dbReference type="PROSITE" id="PS51464">
    <property type="entry name" value="SIS"/>
    <property type="match status" value="2"/>
</dbReference>
<dbReference type="GO" id="GO:0005975">
    <property type="term" value="P:carbohydrate metabolic process"/>
    <property type="evidence" value="ECO:0007669"/>
    <property type="project" value="UniProtKB-UniRule"/>
</dbReference>
<feature type="initiator methionine" description="Removed" evidence="11">
    <location>
        <position position="1"/>
    </location>
</feature>
<dbReference type="Proteomes" id="UP000199370">
    <property type="component" value="Unassembled WGS sequence"/>
</dbReference>
<dbReference type="InterPro" id="IPR029055">
    <property type="entry name" value="Ntn_hydrolases_N"/>
</dbReference>
<keyword evidence="15" id="KW-1185">Reference proteome</keyword>
<evidence type="ECO:0000256" key="3">
    <source>
        <dbReference type="ARBA" id="ARBA00012916"/>
    </source>
</evidence>
<evidence type="ECO:0000256" key="7">
    <source>
        <dbReference type="ARBA" id="ARBA00022679"/>
    </source>
</evidence>
<dbReference type="Pfam" id="PF13522">
    <property type="entry name" value="GATase_6"/>
    <property type="match status" value="1"/>
</dbReference>
<dbReference type="InterPro" id="IPR001347">
    <property type="entry name" value="SIS_dom"/>
</dbReference>
<dbReference type="GO" id="GO:0006487">
    <property type="term" value="P:protein N-linked glycosylation"/>
    <property type="evidence" value="ECO:0007669"/>
    <property type="project" value="TreeGrafter"/>
</dbReference>
<dbReference type="OrthoDB" id="372195at2157"/>
<dbReference type="STRING" id="996166.SAMN05192554_12068"/>
<sequence>MCGIVGCVGRPDETLDVLMTGLSNLEYRGYDSAGVALSNESLSVEKRAGELEALEDAVRTTELHGTVGIGHTRWSTHGAPTDANAHPHTDCSERVAVVHNGIIENYDVLKNELQARGHTFTSETDTEVVAHLVEERLEAGVDPERAVRKAVERIDGSYAVGVVVAGVDAIFAAREDSPLVIGVADDEFHLASDVPAFLDYTDRVVYLDDGEFATLRPGGLTVMDSTGSIVEKPVETVDWDTEDTGKGGYDHYMLKEIHEQPQAIRQCLSGRVDELRGLVELEELGGLARPERVQFVACGTSYHAGLYAAHLFREAGIPAQTFIASEYATSPPPVGEDELVVAITQSGETADTLSALREAEARGAETLALTNVVGSSVTRECDHTMYIRAGPEIGVAASKTFTSQLVAVNLLVEAMNGSDAGALTGFRDLAGDLQSVLDTVDVTAAAERLAAAERCFFVGRGLNHPVALEGALKFKEITYVHAEGFPAGELKHGSLALVTEETPVVAVLTGDDEETRKTIGNVKEVESRGAPVIAVTDGRIEVEPFVDEVVEVPATHPHVAPLLANVVLQLIAYRSADLLGRSIDKPRNLAKSVTVE</sequence>
<dbReference type="CDD" id="cd05008">
    <property type="entry name" value="SIS_GlmS_GlmD_1"/>
    <property type="match status" value="1"/>
</dbReference>
<dbReference type="PROSITE" id="PS51278">
    <property type="entry name" value="GATASE_TYPE_2"/>
    <property type="match status" value="1"/>
</dbReference>
<dbReference type="AlphaFoldDB" id="A0A1G9ZI21"/>
<dbReference type="GO" id="GO:0097367">
    <property type="term" value="F:carbohydrate derivative binding"/>
    <property type="evidence" value="ECO:0007669"/>
    <property type="project" value="InterPro"/>
</dbReference>
<feature type="domain" description="SIS" evidence="13">
    <location>
        <begin position="445"/>
        <end position="586"/>
    </location>
</feature>
<dbReference type="InterPro" id="IPR005855">
    <property type="entry name" value="GFAT"/>
</dbReference>